<evidence type="ECO:0000313" key="3">
    <source>
        <dbReference type="EMBL" id="MEZ8207938.1"/>
    </source>
</evidence>
<dbReference type="InterPro" id="IPR058163">
    <property type="entry name" value="LysR-type_TF_proteobact-type"/>
</dbReference>
<name>A0ABV4MEE1_9VIBR</name>
<dbReference type="PANTHER" id="PTHR30537">
    <property type="entry name" value="HTH-TYPE TRANSCRIPTIONAL REGULATOR"/>
    <property type="match status" value="1"/>
</dbReference>
<comment type="caution">
    <text evidence="3">The sequence shown here is derived from an EMBL/GenBank/DDBJ whole genome shotgun (WGS) entry which is preliminary data.</text>
</comment>
<keyword evidence="4" id="KW-1185">Reference proteome</keyword>
<dbReference type="Pfam" id="PF03466">
    <property type="entry name" value="LysR_substrate"/>
    <property type="match status" value="1"/>
</dbReference>
<dbReference type="CDD" id="cd08422">
    <property type="entry name" value="PBP2_CrgA_like"/>
    <property type="match status" value="1"/>
</dbReference>
<evidence type="ECO:0000313" key="4">
    <source>
        <dbReference type="Proteomes" id="UP001569151"/>
    </source>
</evidence>
<dbReference type="Gene3D" id="3.40.190.290">
    <property type="match status" value="1"/>
</dbReference>
<gene>
    <name evidence="3" type="ORF">ACED39_04025</name>
</gene>
<evidence type="ECO:0000259" key="2">
    <source>
        <dbReference type="Pfam" id="PF03466"/>
    </source>
</evidence>
<protein>
    <submittedName>
        <fullName evidence="3">LysR substrate-binding domain-containing protein</fullName>
    </submittedName>
</protein>
<accession>A0ABV4MEE1</accession>
<dbReference type="Proteomes" id="UP001569151">
    <property type="component" value="Unassembled WGS sequence"/>
</dbReference>
<feature type="domain" description="LysR substrate-binding" evidence="2">
    <location>
        <begin position="40"/>
        <end position="239"/>
    </location>
</feature>
<proteinExistence type="inferred from homology"/>
<evidence type="ECO:0000256" key="1">
    <source>
        <dbReference type="ARBA" id="ARBA00009437"/>
    </source>
</evidence>
<reference evidence="3 4" key="1">
    <citation type="submission" date="2024-06" db="EMBL/GenBank/DDBJ databases">
        <authorList>
            <person name="Steensen K."/>
            <person name="Seneca J."/>
            <person name="Bartlau N."/>
            <person name="Yu A.X."/>
            <person name="Polz M.F."/>
        </authorList>
    </citation>
    <scope>NUCLEOTIDE SEQUENCE [LARGE SCALE GENOMIC DNA]</scope>
    <source>
        <strain evidence="3 4">1F146</strain>
    </source>
</reference>
<dbReference type="EMBL" id="JBGOOS010000003">
    <property type="protein sequence ID" value="MEZ8207938.1"/>
    <property type="molecule type" value="Genomic_DNA"/>
</dbReference>
<sequence length="246" mass="27684">MHRTTRNIQLTHVGKEYLKYANEILNKVGDADAFVKTLAQAPRGKIKVNAPMALGITDVSMLFADFMRAYPDVDIDIHLGDENIDLVAEGFDLGFRASSQPFDSNYIGRALCEFQYHLCAGSGYFNHHAHISSAQDLLAHNCFEYAYFKGKNVWPVDGFVATSGSLRVNSVLFMLQVIKADLGIGYLPEFVCRELLEKGELIEVLPDSEKSKLTLYALYPARQFVPPAVIQCINFVERWFESHKPL</sequence>
<dbReference type="SUPFAM" id="SSF53850">
    <property type="entry name" value="Periplasmic binding protein-like II"/>
    <property type="match status" value="1"/>
</dbReference>
<dbReference type="InterPro" id="IPR005119">
    <property type="entry name" value="LysR_subst-bd"/>
</dbReference>
<dbReference type="PANTHER" id="PTHR30537:SF35">
    <property type="entry name" value="TRANSCRIPTIONAL REGULATORY PROTEIN"/>
    <property type="match status" value="1"/>
</dbReference>
<organism evidence="3 4">
    <name type="scientific">Vibrio bivalvicida</name>
    <dbReference type="NCBI Taxonomy" id="1276888"/>
    <lineage>
        <taxon>Bacteria</taxon>
        <taxon>Pseudomonadati</taxon>
        <taxon>Pseudomonadota</taxon>
        <taxon>Gammaproteobacteria</taxon>
        <taxon>Vibrionales</taxon>
        <taxon>Vibrionaceae</taxon>
        <taxon>Vibrio</taxon>
        <taxon>Vibrio oreintalis group</taxon>
    </lineage>
</organism>
<dbReference type="RefSeq" id="WP_371717733.1">
    <property type="nucleotide sequence ID" value="NZ_JBGOOF010000003.1"/>
</dbReference>
<comment type="similarity">
    <text evidence="1">Belongs to the LysR transcriptional regulatory family.</text>
</comment>